<accession>A0A086AWL7</accession>
<dbReference type="STRING" id="558152.IQ37_15375"/>
<evidence type="ECO:0008006" key="4">
    <source>
        <dbReference type="Google" id="ProtNLM"/>
    </source>
</evidence>
<proteinExistence type="predicted"/>
<feature type="signal peptide" evidence="1">
    <location>
        <begin position="1"/>
        <end position="20"/>
    </location>
</feature>
<evidence type="ECO:0000313" key="3">
    <source>
        <dbReference type="Proteomes" id="UP000028709"/>
    </source>
</evidence>
<protein>
    <recommendedName>
        <fullName evidence="4">Tetratricopeptide repeat protein</fullName>
    </recommendedName>
</protein>
<name>A0A086AWL7_9FLAO</name>
<reference evidence="2 3" key="1">
    <citation type="submission" date="2014-07" db="EMBL/GenBank/DDBJ databases">
        <title>Genome of Chryseobacterium piperi CTM.</title>
        <authorList>
            <person name="Pipes S.E."/>
            <person name="Stropko S.J."/>
            <person name="Newman J.D."/>
        </authorList>
    </citation>
    <scope>NUCLEOTIDE SEQUENCE [LARGE SCALE GENOMIC DNA]</scope>
    <source>
        <strain evidence="2 3">CTM</strain>
    </source>
</reference>
<dbReference type="Gene3D" id="1.25.40.10">
    <property type="entry name" value="Tetratricopeptide repeat domain"/>
    <property type="match status" value="1"/>
</dbReference>
<dbReference type="EMBL" id="JPRJ01000035">
    <property type="protein sequence ID" value="KFF21081.1"/>
    <property type="molecule type" value="Genomic_DNA"/>
</dbReference>
<dbReference type="OrthoDB" id="672063at2"/>
<comment type="caution">
    <text evidence="2">The sequence shown here is derived from an EMBL/GenBank/DDBJ whole genome shotgun (WGS) entry which is preliminary data.</text>
</comment>
<dbReference type="KEGG" id="cpip:CJF12_03495"/>
<sequence>MIKLLTITFLAACVSISAQTVIPLKFDKNIPDSENNWVALPKSDKEKTYHVGFIYFDEYAGYTYRNAGILTDENNQLNYTEDEDSKKRLLIARMGNLEYKVAEISPDLLKRFNLPAQPDWLKNYLSSGSENDKVLNRASKMNGANFPQLALPKLEKLYQNNFKTNKVYFELAFSYNALKDFANAEKICMEAMRNKISDDLINKEYIYSLLQQKKTSEADTFLSGALGNFINKDNKAESMMNMVAFNAQYKNIDLAEKWLNLLKKENDEKYKQNIEQLENIINKNKD</sequence>
<evidence type="ECO:0000313" key="2">
    <source>
        <dbReference type="EMBL" id="KFF21081.1"/>
    </source>
</evidence>
<dbReference type="InterPro" id="IPR011990">
    <property type="entry name" value="TPR-like_helical_dom_sf"/>
</dbReference>
<organism evidence="2 3">
    <name type="scientific">Chryseobacterium piperi</name>
    <dbReference type="NCBI Taxonomy" id="558152"/>
    <lineage>
        <taxon>Bacteria</taxon>
        <taxon>Pseudomonadati</taxon>
        <taxon>Bacteroidota</taxon>
        <taxon>Flavobacteriia</taxon>
        <taxon>Flavobacteriales</taxon>
        <taxon>Weeksellaceae</taxon>
        <taxon>Chryseobacterium group</taxon>
        <taxon>Chryseobacterium</taxon>
    </lineage>
</organism>
<dbReference type="RefSeq" id="WP_034686519.1">
    <property type="nucleotide sequence ID" value="NZ_CP023049.2"/>
</dbReference>
<keyword evidence="3" id="KW-1185">Reference proteome</keyword>
<dbReference type="eggNOG" id="COG0457">
    <property type="taxonomic scope" value="Bacteria"/>
</dbReference>
<dbReference type="AlphaFoldDB" id="A0A086AWL7"/>
<evidence type="ECO:0000256" key="1">
    <source>
        <dbReference type="SAM" id="SignalP"/>
    </source>
</evidence>
<dbReference type="Proteomes" id="UP000028709">
    <property type="component" value="Unassembled WGS sequence"/>
</dbReference>
<gene>
    <name evidence="2" type="ORF">IQ37_15375</name>
</gene>
<keyword evidence="1" id="KW-0732">Signal</keyword>
<feature type="chain" id="PRO_5001803529" description="Tetratricopeptide repeat protein" evidence="1">
    <location>
        <begin position="21"/>
        <end position="286"/>
    </location>
</feature>